<proteinExistence type="predicted"/>
<keyword evidence="9" id="KW-1185">Reference proteome</keyword>
<name>A0A2P7YD88_9PEZI</name>
<feature type="compositionally biased region" description="Basic and acidic residues" evidence="5">
    <location>
        <begin position="7"/>
        <end position="16"/>
    </location>
</feature>
<dbReference type="OrthoDB" id="5296287at2759"/>
<evidence type="ECO:0000313" key="9">
    <source>
        <dbReference type="Proteomes" id="UP000243723"/>
    </source>
</evidence>
<dbReference type="Proteomes" id="UP000243723">
    <property type="component" value="Unassembled WGS sequence"/>
</dbReference>
<organism evidence="8 9">
    <name type="scientific">Elsinoe australis</name>
    <dbReference type="NCBI Taxonomy" id="40998"/>
    <lineage>
        <taxon>Eukaryota</taxon>
        <taxon>Fungi</taxon>
        <taxon>Dikarya</taxon>
        <taxon>Ascomycota</taxon>
        <taxon>Pezizomycotina</taxon>
        <taxon>Dothideomycetes</taxon>
        <taxon>Dothideomycetidae</taxon>
        <taxon>Myriangiales</taxon>
        <taxon>Elsinoaceae</taxon>
        <taxon>Elsinoe</taxon>
    </lineage>
</organism>
<sequence length="512" mass="56145">MATKQELASEHIENGDVRSSPNPYKVTHQRMGIGEYIATRFTTLKPASNKFENPITILRLLNKSQWLFFTAGFLAWMWDALDFFTVSLTIPQLSATFDRTAADITWGITCSLMTRSVGAIIFGVVADRFGRKPPYVICCLLFIILELATGFCNTYGQFIAVRCLYGVAMGGMYGTAAITALDDCPVRARGLIAGIYQQAYSVGYLLATVFARALVDTTPHGWRPLYWFAATPPVLLIAFRLWLPETQAFLNRQTVRREVDGVGGTFVKEGKVAAKRHWLLFIYLVLLLTGMNFSSHGSSDLYPTFTSVQLGFSANAKTVTQVVANLGAVAGGITMGYLSSFWGRRFTLILTCVIAGAFLYPYCYMRNKTIMVVAFFELFGVQGGWGIIPSHMLELSPPGLATFFLGTTYQLGNLISSASTTIEATAAAKYPLPPHGKTKVYDYGKVICILMIAVLSYIAVLTFVGPEKLGQSTAVEDDSDMIEVAGRDTIDHALHHDVHHGNGTGHSSVEKV</sequence>
<reference evidence="8 9" key="1">
    <citation type="submission" date="2017-05" db="EMBL/GenBank/DDBJ databases">
        <title>Draft genome sequence of Elsinoe australis.</title>
        <authorList>
            <person name="Cheng Q."/>
        </authorList>
    </citation>
    <scope>NUCLEOTIDE SEQUENCE [LARGE SCALE GENOMIC DNA]</scope>
    <source>
        <strain evidence="8 9">NL1</strain>
    </source>
</reference>
<feature type="transmembrane region" description="Helical" evidence="6">
    <location>
        <begin position="133"/>
        <end position="151"/>
    </location>
</feature>
<feature type="domain" description="Major facilitator superfamily (MFS) profile" evidence="7">
    <location>
        <begin position="68"/>
        <end position="468"/>
    </location>
</feature>
<keyword evidence="3 6" id="KW-1133">Transmembrane helix</keyword>
<evidence type="ECO:0000256" key="3">
    <source>
        <dbReference type="ARBA" id="ARBA00022989"/>
    </source>
</evidence>
<accession>A0A2P7YD88</accession>
<dbReference type="STRING" id="40998.A0A2P7YD88"/>
<dbReference type="CDD" id="cd17316">
    <property type="entry name" value="MFS_SV2_like"/>
    <property type="match status" value="1"/>
</dbReference>
<dbReference type="SUPFAM" id="SSF103473">
    <property type="entry name" value="MFS general substrate transporter"/>
    <property type="match status" value="1"/>
</dbReference>
<dbReference type="PANTHER" id="PTHR23508:SF10">
    <property type="entry name" value="CARBOXYLIC ACID TRANSPORTER PROTEIN HOMOLOG"/>
    <property type="match status" value="1"/>
</dbReference>
<protein>
    <submittedName>
        <fullName evidence="8">Carboxylic acid transporter</fullName>
    </submittedName>
</protein>
<feature type="transmembrane region" description="Helical" evidence="6">
    <location>
        <begin position="370"/>
        <end position="388"/>
    </location>
</feature>
<evidence type="ECO:0000313" key="8">
    <source>
        <dbReference type="EMBL" id="PSK33941.1"/>
    </source>
</evidence>
<dbReference type="GO" id="GO:0015355">
    <property type="term" value="F:secondary active monocarboxylate transmembrane transporter activity"/>
    <property type="evidence" value="ECO:0007669"/>
    <property type="project" value="TreeGrafter"/>
</dbReference>
<gene>
    <name evidence="8" type="ORF">B9Z65_8267</name>
</gene>
<feature type="transmembrane region" description="Helical" evidence="6">
    <location>
        <begin position="278"/>
        <end position="295"/>
    </location>
</feature>
<evidence type="ECO:0000256" key="2">
    <source>
        <dbReference type="ARBA" id="ARBA00022692"/>
    </source>
</evidence>
<evidence type="ECO:0000256" key="5">
    <source>
        <dbReference type="SAM" id="MobiDB-lite"/>
    </source>
</evidence>
<dbReference type="PROSITE" id="PS50850">
    <property type="entry name" value="MFS"/>
    <property type="match status" value="1"/>
</dbReference>
<feature type="transmembrane region" description="Helical" evidence="6">
    <location>
        <begin position="193"/>
        <end position="213"/>
    </location>
</feature>
<dbReference type="Pfam" id="PF00083">
    <property type="entry name" value="Sugar_tr"/>
    <property type="match status" value="1"/>
</dbReference>
<feature type="transmembrane region" description="Helical" evidence="6">
    <location>
        <begin position="104"/>
        <end position="126"/>
    </location>
</feature>
<feature type="transmembrane region" description="Helical" evidence="6">
    <location>
        <begin position="66"/>
        <end position="84"/>
    </location>
</feature>
<dbReference type="InterPro" id="IPR036259">
    <property type="entry name" value="MFS_trans_sf"/>
</dbReference>
<comment type="caution">
    <text evidence="8">The sequence shown here is derived from an EMBL/GenBank/DDBJ whole genome shotgun (WGS) entry which is preliminary data.</text>
</comment>
<feature type="region of interest" description="Disordered" evidence="5">
    <location>
        <begin position="1"/>
        <end position="21"/>
    </location>
</feature>
<evidence type="ECO:0000256" key="4">
    <source>
        <dbReference type="ARBA" id="ARBA00023136"/>
    </source>
</evidence>
<dbReference type="InterPro" id="IPR020846">
    <property type="entry name" value="MFS_dom"/>
</dbReference>
<feature type="transmembrane region" description="Helical" evidence="6">
    <location>
        <begin position="157"/>
        <end position="181"/>
    </location>
</feature>
<evidence type="ECO:0000256" key="1">
    <source>
        <dbReference type="ARBA" id="ARBA00004141"/>
    </source>
</evidence>
<dbReference type="AlphaFoldDB" id="A0A2P7YD88"/>
<keyword evidence="4 6" id="KW-0472">Membrane</keyword>
<evidence type="ECO:0000256" key="6">
    <source>
        <dbReference type="SAM" id="Phobius"/>
    </source>
</evidence>
<dbReference type="GO" id="GO:0035879">
    <property type="term" value="P:plasma membrane lactate transport"/>
    <property type="evidence" value="ECO:0007669"/>
    <property type="project" value="TreeGrafter"/>
</dbReference>
<dbReference type="EMBL" id="NHZQ01000447">
    <property type="protein sequence ID" value="PSK33941.1"/>
    <property type="molecule type" value="Genomic_DNA"/>
</dbReference>
<dbReference type="Gene3D" id="1.20.1250.20">
    <property type="entry name" value="MFS general substrate transporter like domains"/>
    <property type="match status" value="2"/>
</dbReference>
<feature type="transmembrane region" description="Helical" evidence="6">
    <location>
        <begin position="443"/>
        <end position="464"/>
    </location>
</feature>
<keyword evidence="2 6" id="KW-0812">Transmembrane</keyword>
<comment type="subcellular location">
    <subcellularLocation>
        <location evidence="1">Membrane</location>
        <topology evidence="1">Multi-pass membrane protein</topology>
    </subcellularLocation>
</comment>
<feature type="transmembrane region" description="Helical" evidence="6">
    <location>
        <begin position="225"/>
        <end position="243"/>
    </location>
</feature>
<feature type="transmembrane region" description="Helical" evidence="6">
    <location>
        <begin position="345"/>
        <end position="363"/>
    </location>
</feature>
<dbReference type="PANTHER" id="PTHR23508">
    <property type="entry name" value="CARBOXYLIC ACID TRANSPORTER PROTEIN HOMOLOG"/>
    <property type="match status" value="1"/>
</dbReference>
<evidence type="ECO:0000259" key="7">
    <source>
        <dbReference type="PROSITE" id="PS50850"/>
    </source>
</evidence>
<dbReference type="InterPro" id="IPR005828">
    <property type="entry name" value="MFS_sugar_transport-like"/>
</dbReference>
<dbReference type="GO" id="GO:0005886">
    <property type="term" value="C:plasma membrane"/>
    <property type="evidence" value="ECO:0007669"/>
    <property type="project" value="TreeGrafter"/>
</dbReference>